<feature type="transmembrane region" description="Helical" evidence="5">
    <location>
        <begin position="234"/>
        <end position="251"/>
    </location>
</feature>
<comment type="caution">
    <text evidence="7">The sequence shown here is derived from an EMBL/GenBank/DDBJ whole genome shotgun (WGS) entry which is preliminary data.</text>
</comment>
<dbReference type="SUPFAM" id="SSF103473">
    <property type="entry name" value="MFS general substrate transporter"/>
    <property type="match status" value="1"/>
</dbReference>
<comment type="subcellular location">
    <subcellularLocation>
        <location evidence="1">Cell membrane</location>
        <topology evidence="1">Multi-pass membrane protein</topology>
    </subcellularLocation>
</comment>
<keyword evidence="4 5" id="KW-0472">Membrane</keyword>
<dbReference type="PANTHER" id="PTHR23501">
    <property type="entry name" value="MAJOR FACILITATOR SUPERFAMILY"/>
    <property type="match status" value="1"/>
</dbReference>
<feature type="transmembrane region" description="Helical" evidence="5">
    <location>
        <begin position="332"/>
        <end position="351"/>
    </location>
</feature>
<dbReference type="PRINTS" id="PR01036">
    <property type="entry name" value="TCRTETB"/>
</dbReference>
<keyword evidence="2 5" id="KW-0812">Transmembrane</keyword>
<feature type="transmembrane region" description="Helical" evidence="5">
    <location>
        <begin position="403"/>
        <end position="422"/>
    </location>
</feature>
<feature type="transmembrane region" description="Helical" evidence="5">
    <location>
        <begin position="263"/>
        <end position="280"/>
    </location>
</feature>
<dbReference type="Proteomes" id="UP000614410">
    <property type="component" value="Unassembled WGS sequence"/>
</dbReference>
<feature type="domain" description="Major facilitator superfamily (MFS) profile" evidence="6">
    <location>
        <begin position="22"/>
        <end position="455"/>
    </location>
</feature>
<dbReference type="PANTHER" id="PTHR23501:SF154">
    <property type="entry name" value="MULTIDRUG-EFFLUX TRANSPORTER RV1634-RELATED"/>
    <property type="match status" value="1"/>
</dbReference>
<dbReference type="InterPro" id="IPR011701">
    <property type="entry name" value="MFS"/>
</dbReference>
<dbReference type="Pfam" id="PF07690">
    <property type="entry name" value="MFS_1"/>
    <property type="match status" value="1"/>
</dbReference>
<evidence type="ECO:0000313" key="8">
    <source>
        <dbReference type="Proteomes" id="UP000614410"/>
    </source>
</evidence>
<dbReference type="Gene3D" id="1.20.1250.20">
    <property type="entry name" value="MFS general substrate transporter like domains"/>
    <property type="match status" value="1"/>
</dbReference>
<evidence type="ECO:0000256" key="3">
    <source>
        <dbReference type="ARBA" id="ARBA00022989"/>
    </source>
</evidence>
<feature type="transmembrane region" description="Helical" evidence="5">
    <location>
        <begin position="56"/>
        <end position="76"/>
    </location>
</feature>
<organism evidence="7 8">
    <name type="scientific">Candidatus Amunia macphersoniae</name>
    <dbReference type="NCBI Taxonomy" id="3127014"/>
    <lineage>
        <taxon>Bacteria</taxon>
        <taxon>Bacillati</taxon>
        <taxon>Candidatus Dormiibacterota</taxon>
        <taxon>Candidatus Dormibacteria</taxon>
        <taxon>Candidatus Aeolococcales</taxon>
        <taxon>Candidatus Aeolococcaceae</taxon>
        <taxon>Candidatus Amunia</taxon>
    </lineage>
</organism>
<protein>
    <submittedName>
        <fullName evidence="7">MFS transporter</fullName>
    </submittedName>
</protein>
<evidence type="ECO:0000256" key="1">
    <source>
        <dbReference type="ARBA" id="ARBA00004651"/>
    </source>
</evidence>
<feature type="transmembrane region" description="Helical" evidence="5">
    <location>
        <begin position="175"/>
        <end position="198"/>
    </location>
</feature>
<feature type="transmembrane region" description="Helical" evidence="5">
    <location>
        <begin position="357"/>
        <end position="382"/>
    </location>
</feature>
<dbReference type="GO" id="GO:0022857">
    <property type="term" value="F:transmembrane transporter activity"/>
    <property type="evidence" value="ECO:0007669"/>
    <property type="project" value="InterPro"/>
</dbReference>
<sequence length="455" mass="45958">MAEVQERALTNDRLWAPQYRLLTAGLVGTITLAAFEALAVITVLPLIRNDLGGLGLYGWVVSAFSLGTLFGIVAAGEQADRIGPARPFVIGLVLFAGGLVVGGFAPTMPVLVVGRALQGIGAGAIPAVAYVCIGRTYPESLRPRVFAILSTAWVVPGLIGPALSVVVAQRFGWRAVLLGLLPLVAATGALAVPAMLHLRPQAPARAAPRRLLDALRMTVGAALLLAAFSGHEPASVALLAAAVVVGLRPLLRLIPGGTFRAASPLAAAVLARGLLTFTFFSVDTFVPLEITAIRGHGPALAGVAITAATIAWTTGAWVQVRLATRWSAHRQVATGFLIVVCGIATVSAGLLTVAPVALIVCGWGVGGLGMGLGYSPLSIVVLRHARPDAQGASSAALQLFDNLGVALGAGIAGALVAVFATSGSPTSAGLGAAFAVAIAAGCAGVAVAWRLPGGR</sequence>
<reference evidence="7 8" key="1">
    <citation type="submission" date="2020-10" db="EMBL/GenBank/DDBJ databases">
        <title>Ca. Dormibacterota MAGs.</title>
        <authorList>
            <person name="Montgomery K."/>
        </authorList>
    </citation>
    <scope>NUCLEOTIDE SEQUENCE [LARGE SCALE GENOMIC DNA]</scope>
    <source>
        <strain evidence="7">Mitchell_Peninsula_5</strain>
    </source>
</reference>
<evidence type="ECO:0000256" key="2">
    <source>
        <dbReference type="ARBA" id="ARBA00022692"/>
    </source>
</evidence>
<dbReference type="AlphaFoldDB" id="A0A934NFK2"/>
<feature type="transmembrane region" description="Helical" evidence="5">
    <location>
        <begin position="428"/>
        <end position="449"/>
    </location>
</feature>
<feature type="transmembrane region" description="Helical" evidence="5">
    <location>
        <begin position="21"/>
        <end position="44"/>
    </location>
</feature>
<dbReference type="InterPro" id="IPR036259">
    <property type="entry name" value="MFS_trans_sf"/>
</dbReference>
<accession>A0A934NFK2</accession>
<proteinExistence type="predicted"/>
<feature type="transmembrane region" description="Helical" evidence="5">
    <location>
        <begin position="145"/>
        <end position="169"/>
    </location>
</feature>
<keyword evidence="3 5" id="KW-1133">Transmembrane helix</keyword>
<name>A0A934NFK2_9BACT</name>
<dbReference type="GO" id="GO:0005886">
    <property type="term" value="C:plasma membrane"/>
    <property type="evidence" value="ECO:0007669"/>
    <property type="project" value="UniProtKB-SubCell"/>
</dbReference>
<dbReference type="InterPro" id="IPR020846">
    <property type="entry name" value="MFS_dom"/>
</dbReference>
<evidence type="ECO:0000256" key="4">
    <source>
        <dbReference type="ARBA" id="ARBA00023136"/>
    </source>
</evidence>
<dbReference type="PROSITE" id="PS50850">
    <property type="entry name" value="MFS"/>
    <property type="match status" value="1"/>
</dbReference>
<evidence type="ECO:0000259" key="6">
    <source>
        <dbReference type="PROSITE" id="PS50850"/>
    </source>
</evidence>
<evidence type="ECO:0000256" key="5">
    <source>
        <dbReference type="SAM" id="Phobius"/>
    </source>
</evidence>
<dbReference type="EMBL" id="JAEKNN010000009">
    <property type="protein sequence ID" value="MBJ7608211.1"/>
    <property type="molecule type" value="Genomic_DNA"/>
</dbReference>
<evidence type="ECO:0000313" key="7">
    <source>
        <dbReference type="EMBL" id="MBJ7608211.1"/>
    </source>
</evidence>
<feature type="transmembrane region" description="Helical" evidence="5">
    <location>
        <begin position="88"/>
        <end position="106"/>
    </location>
</feature>
<gene>
    <name evidence="7" type="ORF">JF887_02110</name>
</gene>
<feature type="transmembrane region" description="Helical" evidence="5">
    <location>
        <begin position="300"/>
        <end position="320"/>
    </location>
</feature>